<organism evidence="1">
    <name type="scientific">Climaconeis cf. scalaris</name>
    <dbReference type="NCBI Taxonomy" id="2846828"/>
    <lineage>
        <taxon>Eukaryota</taxon>
        <taxon>Sar</taxon>
        <taxon>Stramenopiles</taxon>
        <taxon>Ochrophyta</taxon>
        <taxon>Bacillariophyta</taxon>
        <taxon>Bacillariophyceae</taxon>
        <taxon>Bacillariophycidae</taxon>
        <taxon>Naviculales</taxon>
        <taxon>Berkeleyaceae</taxon>
        <taxon>Climaconeis</taxon>
    </lineage>
</organism>
<dbReference type="EMBL" id="MZ365055">
    <property type="protein sequence ID" value="QYB19284.1"/>
    <property type="molecule type" value="Genomic_DNA"/>
</dbReference>
<name>A0A8F8SPI7_9STRA</name>
<accession>A0A8F8SPI7</accession>
<reference evidence="1" key="1">
    <citation type="journal article" date="2021" name="Int. J. Mol. Sci.">
        <title>Extreme Enlargement of the Inverted Repeat Region in the Plastid Genomes of Diatoms from the Genus Climaconeis.</title>
        <authorList>
            <person name="Gastineau R."/>
            <person name="Davidovich N.A."/>
            <person name="Davidovich O.I."/>
            <person name="Lemieux C."/>
            <person name="Turmel M."/>
            <person name="Wrobel R.J."/>
            <person name="Witkowski A."/>
        </authorList>
    </citation>
    <scope>NUCLEOTIDE SEQUENCE</scope>
    <source>
        <strain evidence="1">SZCZ1889</strain>
    </source>
</reference>
<evidence type="ECO:0000313" key="1">
    <source>
        <dbReference type="EMBL" id="QYB19284.1"/>
    </source>
</evidence>
<gene>
    <name evidence="1" type="primary">orf106</name>
</gene>
<keyword evidence="1" id="KW-0934">Plastid</keyword>
<proteinExistence type="predicted"/>
<geneLocation type="plastid" evidence="1"/>
<protein>
    <submittedName>
        <fullName evidence="1">Uncharacterized protein</fullName>
    </submittedName>
</protein>
<dbReference type="AlphaFoldDB" id="A0A8F8SPI7"/>
<sequence length="106" mass="13071">MQIKERMKFYANKFFRFMFNRIDEIISISLIKNSSITLISYKLDLKYNIKINMVDYDYQRHLKLLKLDQKKKQNQFPYEENEGESTELRKYSVIIESQIHLKNKYF</sequence>